<evidence type="ECO:0000313" key="2">
    <source>
        <dbReference type="EMBL" id="KAJ1698949.1"/>
    </source>
</evidence>
<dbReference type="PANTHER" id="PTHR33165">
    <property type="entry name" value="F-BOX DOMAIN CONTAINING PROTEIN-LIKE-RELATED"/>
    <property type="match status" value="1"/>
</dbReference>
<sequence length="345" mass="38846">MLSDGSADLTVPQTFLNLSTGRSLRISLPDLCGHRILASTDGLLVLFHEETSLVRLFNPFSRFMVDLPPFLSVVLGTDYFAAAMSYSNGTDDDPTIVLSWEFGQQLLWAKPGDQTWMFKSQNSLPGFKHDPRLGLFFQGSFYITNMSGQVCSISLDCNLLCEMVYPDRQPGCCDDQLSKSYLVECDSTVLLVLRYCATGRSGPPIEVYKADLDNNRFVLIESIGDYALFMGRKRILSVSAKDFPSIRGNSIYLCTGQLNDPVIIYDLESHQCEPISGQTVIHNREMQLRPSVQPFTLPDHLITYCSHPQWAKGLMYHGFPKFPRAWSAKLNSEFRWGISQGYPPF</sequence>
<evidence type="ECO:0000259" key="1">
    <source>
        <dbReference type="Pfam" id="PF03478"/>
    </source>
</evidence>
<dbReference type="Proteomes" id="UP001151287">
    <property type="component" value="Unassembled WGS sequence"/>
</dbReference>
<organism evidence="2 3">
    <name type="scientific">Rhynchospora breviuscula</name>
    <dbReference type="NCBI Taxonomy" id="2022672"/>
    <lineage>
        <taxon>Eukaryota</taxon>
        <taxon>Viridiplantae</taxon>
        <taxon>Streptophyta</taxon>
        <taxon>Embryophyta</taxon>
        <taxon>Tracheophyta</taxon>
        <taxon>Spermatophyta</taxon>
        <taxon>Magnoliopsida</taxon>
        <taxon>Liliopsida</taxon>
        <taxon>Poales</taxon>
        <taxon>Cyperaceae</taxon>
        <taxon>Cyperoideae</taxon>
        <taxon>Rhynchosporeae</taxon>
        <taxon>Rhynchospora</taxon>
    </lineage>
</organism>
<protein>
    <recommendedName>
        <fullName evidence="1">KIB1-4 beta-propeller domain-containing protein</fullName>
    </recommendedName>
</protein>
<dbReference type="OrthoDB" id="604128at2759"/>
<dbReference type="EMBL" id="JAMQYH010000002">
    <property type="protein sequence ID" value="KAJ1698949.1"/>
    <property type="molecule type" value="Genomic_DNA"/>
</dbReference>
<evidence type="ECO:0000313" key="3">
    <source>
        <dbReference type="Proteomes" id="UP001151287"/>
    </source>
</evidence>
<gene>
    <name evidence="2" type="ORF">LUZ63_007461</name>
</gene>
<reference evidence="2" key="1">
    <citation type="journal article" date="2022" name="Cell">
        <title>Repeat-based holocentromeres influence genome architecture and karyotype evolution.</title>
        <authorList>
            <person name="Hofstatter P.G."/>
            <person name="Thangavel G."/>
            <person name="Lux T."/>
            <person name="Neumann P."/>
            <person name="Vondrak T."/>
            <person name="Novak P."/>
            <person name="Zhang M."/>
            <person name="Costa L."/>
            <person name="Castellani M."/>
            <person name="Scott A."/>
            <person name="Toegelov H."/>
            <person name="Fuchs J."/>
            <person name="Mata-Sucre Y."/>
            <person name="Dias Y."/>
            <person name="Vanzela A.L.L."/>
            <person name="Huettel B."/>
            <person name="Almeida C.C.S."/>
            <person name="Simkova H."/>
            <person name="Souza G."/>
            <person name="Pedrosa-Harand A."/>
            <person name="Macas J."/>
            <person name="Mayer K.F.X."/>
            <person name="Houben A."/>
            <person name="Marques A."/>
        </authorList>
    </citation>
    <scope>NUCLEOTIDE SEQUENCE</scope>
    <source>
        <strain evidence="2">RhyBre1mFocal</strain>
    </source>
</reference>
<feature type="domain" description="KIB1-4 beta-propeller" evidence="1">
    <location>
        <begin position="15"/>
        <end position="260"/>
    </location>
</feature>
<dbReference type="Pfam" id="PF03478">
    <property type="entry name" value="Beta-prop_KIB1-4"/>
    <property type="match status" value="1"/>
</dbReference>
<dbReference type="PANTHER" id="PTHR33165:SF72">
    <property type="entry name" value="F-BOX DOMAIN-CONTAINING PROTEIN"/>
    <property type="match status" value="1"/>
</dbReference>
<comment type="caution">
    <text evidence="2">The sequence shown here is derived from an EMBL/GenBank/DDBJ whole genome shotgun (WGS) entry which is preliminary data.</text>
</comment>
<accession>A0A9Q0CRR2</accession>
<name>A0A9Q0CRR2_9POAL</name>
<proteinExistence type="predicted"/>
<keyword evidence="3" id="KW-1185">Reference proteome</keyword>
<dbReference type="AlphaFoldDB" id="A0A9Q0CRR2"/>
<dbReference type="InterPro" id="IPR005174">
    <property type="entry name" value="KIB1-4_b-propeller"/>
</dbReference>